<reference evidence="1 2" key="1">
    <citation type="submission" date="2017-02" db="EMBL/GenBank/DDBJ databases">
        <title>Comeplete genome sequence of Bacteriophage pVco-5, that infects Vibrio corallilyticus.</title>
        <authorList>
            <person name="Kim H.J."/>
            <person name="Park S.C."/>
        </authorList>
    </citation>
    <scope>NUCLEOTIDE SEQUENCE [LARGE SCALE GENOMIC DNA]</scope>
</reference>
<sequence length="68" mass="7866">MRVISTYANPEAVRLFNAAFRYKDTVYRARTNVLHEYVDISVPRFLVAVESGNLVPSKDRTKKLSMFL</sequence>
<evidence type="ECO:0000313" key="1">
    <source>
        <dbReference type="EMBL" id="ARM71037.1"/>
    </source>
</evidence>
<dbReference type="EMBL" id="KY612839">
    <property type="protein sequence ID" value="ARM71037.1"/>
    <property type="molecule type" value="Genomic_DNA"/>
</dbReference>
<dbReference type="Proteomes" id="UP000225564">
    <property type="component" value="Segment"/>
</dbReference>
<name>A0A1W6JUV6_9CAUD</name>
<accession>A0A1W6JUV6</accession>
<keyword evidence="2" id="KW-1185">Reference proteome</keyword>
<gene>
    <name evidence="1" type="ORF">pVco5_049</name>
</gene>
<evidence type="ECO:0000313" key="2">
    <source>
        <dbReference type="Proteomes" id="UP000225564"/>
    </source>
</evidence>
<protein>
    <submittedName>
        <fullName evidence="1">Uncharacterized protein</fullName>
    </submittedName>
</protein>
<proteinExistence type="predicted"/>
<organism evidence="1 2">
    <name type="scientific">Vibrio phage pVco-5</name>
    <dbReference type="NCBI Taxonomy" id="1965485"/>
    <lineage>
        <taxon>Viruses</taxon>
        <taxon>Duplodnaviria</taxon>
        <taxon>Heunggongvirae</taxon>
        <taxon>Uroviricota</taxon>
        <taxon>Caudoviricetes</taxon>
        <taxon>Schitoviridae</taxon>
        <taxon>Vicoquintavirus</taxon>
        <taxon>Vicoquintavirus Pvco5</taxon>
    </lineage>
</organism>